<dbReference type="EMBL" id="LCTV02000005">
    <property type="protein sequence ID" value="PRQ75132.1"/>
    <property type="molecule type" value="Genomic_DNA"/>
</dbReference>
<proteinExistence type="predicted"/>
<dbReference type="Proteomes" id="UP000239560">
    <property type="component" value="Unassembled WGS sequence"/>
</dbReference>
<dbReference type="AlphaFoldDB" id="A0A2T0AAV5"/>
<reference evidence="2 3" key="1">
    <citation type="journal article" date="2018" name="Elife">
        <title>Functional genomics of lipid metabolism in the oleaginous yeast Rhodosporidium toruloides.</title>
        <authorList>
            <person name="Coradetti S.T."/>
            <person name="Pinel D."/>
            <person name="Geiselman G."/>
            <person name="Ito M."/>
            <person name="Mondo S."/>
            <person name="Reilly M.C."/>
            <person name="Cheng Y.F."/>
            <person name="Bauer S."/>
            <person name="Grigoriev I."/>
            <person name="Gladden J.M."/>
            <person name="Simmons B.A."/>
            <person name="Brem R."/>
            <person name="Arkin A.P."/>
            <person name="Skerker J.M."/>
        </authorList>
    </citation>
    <scope>NUCLEOTIDE SEQUENCE [LARGE SCALE GENOMIC DNA]</scope>
    <source>
        <strain evidence="2 3">NBRC 0880</strain>
    </source>
</reference>
<feature type="region of interest" description="Disordered" evidence="1">
    <location>
        <begin position="1"/>
        <end position="42"/>
    </location>
</feature>
<accession>A0A2T0AAV5</accession>
<name>A0A2T0AAV5_RHOTO</name>
<evidence type="ECO:0000313" key="2">
    <source>
        <dbReference type="EMBL" id="PRQ75132.1"/>
    </source>
</evidence>
<feature type="compositionally biased region" description="Pro residues" evidence="1">
    <location>
        <begin position="1"/>
        <end position="19"/>
    </location>
</feature>
<gene>
    <name evidence="2" type="ORF">AAT19DRAFT_14154</name>
</gene>
<feature type="region of interest" description="Disordered" evidence="1">
    <location>
        <begin position="58"/>
        <end position="77"/>
    </location>
</feature>
<comment type="caution">
    <text evidence="2">The sequence shown here is derived from an EMBL/GenBank/DDBJ whole genome shotgun (WGS) entry which is preliminary data.</text>
</comment>
<sequence length="188" mass="20626">MAQPAPHPSPNPATSPPSPSLRHSTLTSPSPRSTPFTPRPPFVGVECVHRGLRLFPLPSATSDSSATRPRLSPSPTRSAVHRISISRFFTFVAALDGRARLAMRRRGDGKAERNRSVADCEFCARRRRGWERRRRLSPAASWTRPSRSTFALPPSTPFSRSPPPLLAFPSSPRIPVLLRSPLASPSPI</sequence>
<protein>
    <submittedName>
        <fullName evidence="2">Uncharacterized protein</fullName>
    </submittedName>
</protein>
<organism evidence="2 3">
    <name type="scientific">Rhodotorula toruloides</name>
    <name type="common">Yeast</name>
    <name type="synonym">Rhodosporidium toruloides</name>
    <dbReference type="NCBI Taxonomy" id="5286"/>
    <lineage>
        <taxon>Eukaryota</taxon>
        <taxon>Fungi</taxon>
        <taxon>Dikarya</taxon>
        <taxon>Basidiomycota</taxon>
        <taxon>Pucciniomycotina</taxon>
        <taxon>Microbotryomycetes</taxon>
        <taxon>Sporidiobolales</taxon>
        <taxon>Sporidiobolaceae</taxon>
        <taxon>Rhodotorula</taxon>
    </lineage>
</organism>
<evidence type="ECO:0000313" key="3">
    <source>
        <dbReference type="Proteomes" id="UP000239560"/>
    </source>
</evidence>
<feature type="compositionally biased region" description="Polar residues" evidence="1">
    <location>
        <begin position="59"/>
        <end position="77"/>
    </location>
</feature>
<evidence type="ECO:0000256" key="1">
    <source>
        <dbReference type="SAM" id="MobiDB-lite"/>
    </source>
</evidence>
<feature type="compositionally biased region" description="Low complexity" evidence="1">
    <location>
        <begin position="24"/>
        <end position="36"/>
    </location>
</feature>